<evidence type="ECO:0000313" key="8">
    <source>
        <dbReference type="Proteomes" id="UP000287101"/>
    </source>
</evidence>
<comment type="subcellular location">
    <subcellularLocation>
        <location evidence="1">Membrane</location>
        <topology evidence="1">Multi-pass membrane protein</topology>
    </subcellularLocation>
</comment>
<feature type="transmembrane region" description="Helical" evidence="6">
    <location>
        <begin position="259"/>
        <end position="280"/>
    </location>
</feature>
<sequence length="338" mass="35731">MNAALIVTLILTMGVIFVNGFTDAPNSIATAISTKALKPKTAILIAAVMCFLGALTMTFINAEVAETISNIVTFDEGTGSQARIALMASLFSIVTWALGAWWFGIPTSESHALVAGLTGSALALGGIGSVNSAEWLKVGIGLVVSTIVGFGGGWLMTRLIQRFVKDPTSKKNNERFKGWQILGAVMMSFMHGMQDGQKFMGVFMLGLYYNGLAEMNGNGGFTIPIWVMVLCSVTIGLGVSFGGMRIIENLGDMAEIDTYQGFSADVSAAAALLGAGLFGVPMSTTQTKTTAIMGVGAARDTSSVKWSTAKEMILAWVLTFPGCMAIAYFITRVFLLVF</sequence>
<dbReference type="GO" id="GO:0035435">
    <property type="term" value="P:phosphate ion transmembrane transport"/>
    <property type="evidence" value="ECO:0007669"/>
    <property type="project" value="TreeGrafter"/>
</dbReference>
<name>A0A430A5K4_9ENTE</name>
<feature type="transmembrane region" description="Helical" evidence="6">
    <location>
        <begin position="82"/>
        <end position="105"/>
    </location>
</feature>
<evidence type="ECO:0000256" key="1">
    <source>
        <dbReference type="ARBA" id="ARBA00004141"/>
    </source>
</evidence>
<evidence type="ECO:0000256" key="4">
    <source>
        <dbReference type="ARBA" id="ARBA00022989"/>
    </source>
</evidence>
<dbReference type="Pfam" id="PF01384">
    <property type="entry name" value="PHO4"/>
    <property type="match status" value="1"/>
</dbReference>
<dbReference type="AlphaFoldDB" id="A0A430A5K4"/>
<keyword evidence="5 6" id="KW-0472">Membrane</keyword>
<feature type="transmembrane region" description="Helical" evidence="6">
    <location>
        <begin position="225"/>
        <end position="247"/>
    </location>
</feature>
<dbReference type="OrthoDB" id="9779554at2"/>
<accession>A0A430A5K4</accession>
<dbReference type="RefSeq" id="WP_126832581.1">
    <property type="nucleotide sequence ID" value="NZ_CBCRYB010000005.1"/>
</dbReference>
<dbReference type="Proteomes" id="UP000287101">
    <property type="component" value="Unassembled WGS sequence"/>
</dbReference>
<dbReference type="PANTHER" id="PTHR11101:SF80">
    <property type="entry name" value="PHOSPHATE TRANSPORTER"/>
    <property type="match status" value="1"/>
</dbReference>
<reference evidence="7 8" key="1">
    <citation type="submission" date="2017-05" db="EMBL/GenBank/DDBJ databases">
        <title>Vagococcus spp. assemblies.</title>
        <authorList>
            <person name="Gulvik C.A."/>
        </authorList>
    </citation>
    <scope>NUCLEOTIDE SEQUENCE [LARGE SCALE GENOMIC DNA]</scope>
    <source>
        <strain evidence="7 8">CCUG 41755</strain>
    </source>
</reference>
<evidence type="ECO:0000256" key="3">
    <source>
        <dbReference type="ARBA" id="ARBA00022692"/>
    </source>
</evidence>
<dbReference type="GO" id="GO:0016020">
    <property type="term" value="C:membrane"/>
    <property type="evidence" value="ECO:0007669"/>
    <property type="project" value="UniProtKB-SubCell"/>
</dbReference>
<keyword evidence="4 6" id="KW-1133">Transmembrane helix</keyword>
<keyword evidence="8" id="KW-1185">Reference proteome</keyword>
<dbReference type="PANTHER" id="PTHR11101">
    <property type="entry name" value="PHOSPHATE TRANSPORTER"/>
    <property type="match status" value="1"/>
</dbReference>
<comment type="caution">
    <text evidence="7">The sequence shown here is derived from an EMBL/GenBank/DDBJ whole genome shotgun (WGS) entry which is preliminary data.</text>
</comment>
<feature type="transmembrane region" description="Helical" evidence="6">
    <location>
        <begin position="42"/>
        <end position="62"/>
    </location>
</feature>
<dbReference type="InterPro" id="IPR001204">
    <property type="entry name" value="Phos_transporter"/>
</dbReference>
<feature type="transmembrane region" description="Helical" evidence="6">
    <location>
        <begin position="136"/>
        <end position="155"/>
    </location>
</feature>
<feature type="transmembrane region" description="Helical" evidence="6">
    <location>
        <begin position="6"/>
        <end position="22"/>
    </location>
</feature>
<keyword evidence="2" id="KW-0813">Transport</keyword>
<dbReference type="EMBL" id="NGJY01000004">
    <property type="protein sequence ID" value="RSU02064.1"/>
    <property type="molecule type" value="Genomic_DNA"/>
</dbReference>
<organism evidence="7 8">
    <name type="scientific">Vagococcus fessus</name>
    <dbReference type="NCBI Taxonomy" id="120370"/>
    <lineage>
        <taxon>Bacteria</taxon>
        <taxon>Bacillati</taxon>
        <taxon>Bacillota</taxon>
        <taxon>Bacilli</taxon>
        <taxon>Lactobacillales</taxon>
        <taxon>Enterococcaceae</taxon>
        <taxon>Vagococcus</taxon>
    </lineage>
</organism>
<dbReference type="GO" id="GO:0005315">
    <property type="term" value="F:phosphate transmembrane transporter activity"/>
    <property type="evidence" value="ECO:0007669"/>
    <property type="project" value="InterPro"/>
</dbReference>
<evidence type="ECO:0000256" key="6">
    <source>
        <dbReference type="SAM" id="Phobius"/>
    </source>
</evidence>
<evidence type="ECO:0000256" key="2">
    <source>
        <dbReference type="ARBA" id="ARBA00022448"/>
    </source>
</evidence>
<feature type="transmembrane region" description="Helical" evidence="6">
    <location>
        <begin position="112"/>
        <end position="130"/>
    </location>
</feature>
<feature type="transmembrane region" description="Helical" evidence="6">
    <location>
        <begin position="313"/>
        <end position="337"/>
    </location>
</feature>
<proteinExistence type="predicted"/>
<evidence type="ECO:0000256" key="5">
    <source>
        <dbReference type="ARBA" id="ARBA00023136"/>
    </source>
</evidence>
<evidence type="ECO:0000313" key="7">
    <source>
        <dbReference type="EMBL" id="RSU02064.1"/>
    </source>
</evidence>
<keyword evidence="3 6" id="KW-0812">Transmembrane</keyword>
<protein>
    <submittedName>
        <fullName evidence="7">Inorganic phosphate transporter</fullName>
    </submittedName>
</protein>
<gene>
    <name evidence="7" type="ORF">CBF31_09895</name>
</gene>